<feature type="transmembrane region" description="Helical" evidence="2">
    <location>
        <begin position="73"/>
        <end position="94"/>
    </location>
</feature>
<gene>
    <name evidence="4" type="ORF">BN973_01087</name>
</gene>
<proteinExistence type="predicted"/>
<dbReference type="Pfam" id="PF13828">
    <property type="entry name" value="DUF4190"/>
    <property type="match status" value="1"/>
</dbReference>
<name>A0A024JTS4_9MYCO</name>
<feature type="compositionally biased region" description="Low complexity" evidence="1">
    <location>
        <begin position="14"/>
        <end position="24"/>
    </location>
</feature>
<dbReference type="InterPro" id="IPR025241">
    <property type="entry name" value="DUF4190"/>
</dbReference>
<evidence type="ECO:0000256" key="1">
    <source>
        <dbReference type="SAM" id="MobiDB-lite"/>
    </source>
</evidence>
<feature type="transmembrane region" description="Helical" evidence="2">
    <location>
        <begin position="106"/>
        <end position="130"/>
    </location>
</feature>
<dbReference type="Proteomes" id="UP000028880">
    <property type="component" value="Unassembled WGS sequence"/>
</dbReference>
<organism evidence="4">
    <name type="scientific">Mycobacterium triplex</name>
    <dbReference type="NCBI Taxonomy" id="47839"/>
    <lineage>
        <taxon>Bacteria</taxon>
        <taxon>Bacillati</taxon>
        <taxon>Actinomycetota</taxon>
        <taxon>Actinomycetes</taxon>
        <taxon>Mycobacteriales</taxon>
        <taxon>Mycobacteriaceae</taxon>
        <taxon>Mycobacterium</taxon>
        <taxon>Mycobacterium simiae complex</taxon>
    </lineage>
</organism>
<protein>
    <submittedName>
        <fullName evidence="4">Proline and glycine rich transmembrane protein</fullName>
    </submittedName>
</protein>
<feature type="compositionally biased region" description="Pro residues" evidence="1">
    <location>
        <begin position="25"/>
        <end position="48"/>
    </location>
</feature>
<accession>A0A024JTS4</accession>
<feature type="compositionally biased region" description="Pro residues" evidence="1">
    <location>
        <begin position="1"/>
        <end position="13"/>
    </location>
</feature>
<dbReference type="RefSeq" id="WP_084163306.1">
    <property type="nucleotide sequence ID" value="NZ_HG964446.1"/>
</dbReference>
<feature type="domain" description="DUF4190" evidence="3">
    <location>
        <begin position="64"/>
        <end position="123"/>
    </location>
</feature>
<keyword evidence="2" id="KW-0472">Membrane</keyword>
<keyword evidence="2 4" id="KW-0812">Transmembrane</keyword>
<dbReference type="EMBL" id="HG964446">
    <property type="protein sequence ID" value="CDO86742.1"/>
    <property type="molecule type" value="Genomic_DNA"/>
</dbReference>
<dbReference type="eggNOG" id="ENOG503291H">
    <property type="taxonomic scope" value="Bacteria"/>
</dbReference>
<dbReference type="OrthoDB" id="4753678at2"/>
<sequence>MTEEPPSYPPPPGESGYSPPGQGYSPPPGPSYPPPPPQGYPPPGPGYAPPPGPGYPAAAGTNGMAIASLVCSLLGWLCGIGPILGIIFGIVALGKIKQTGEGGRGLAIAGIAIGAVLIVVGIVVGILSAITGSVEHDRYHDRYSGAPAVVLTVDRVAPPAISRIAA</sequence>
<dbReference type="AlphaFoldDB" id="A0A024JTS4"/>
<keyword evidence="2" id="KW-1133">Transmembrane helix</keyword>
<reference evidence="4" key="2">
    <citation type="submission" date="2014-04" db="EMBL/GenBank/DDBJ databases">
        <authorList>
            <person name="Xu Y.W."/>
            <person name="Yang Q."/>
        </authorList>
    </citation>
    <scope>NUCLEOTIDE SEQUENCE</scope>
    <source>
        <strain evidence="4">DSM 44626</strain>
    </source>
</reference>
<dbReference type="HOGENOM" id="CLU_100497_0_0_11"/>
<evidence type="ECO:0000256" key="2">
    <source>
        <dbReference type="SAM" id="Phobius"/>
    </source>
</evidence>
<feature type="region of interest" description="Disordered" evidence="1">
    <location>
        <begin position="1"/>
        <end position="48"/>
    </location>
</feature>
<evidence type="ECO:0000313" key="4">
    <source>
        <dbReference type="EMBL" id="CDO86742.1"/>
    </source>
</evidence>
<reference evidence="4" key="1">
    <citation type="journal article" date="2014" name="Genome Announc.">
        <title>Draft Genome Sequence of Mycobacterium triplex DSM 44626.</title>
        <authorList>
            <person name="Sassi M."/>
            <person name="Croce O."/>
            <person name="Robert C."/>
            <person name="Raoult D."/>
            <person name="Drancourt M."/>
        </authorList>
    </citation>
    <scope>NUCLEOTIDE SEQUENCE [LARGE SCALE GENOMIC DNA]</scope>
    <source>
        <strain evidence="4">DSM 44626</strain>
    </source>
</reference>
<dbReference type="STRING" id="47839.BN973_01087"/>
<evidence type="ECO:0000259" key="3">
    <source>
        <dbReference type="Pfam" id="PF13828"/>
    </source>
</evidence>